<feature type="non-terminal residue" evidence="1">
    <location>
        <position position="262"/>
    </location>
</feature>
<evidence type="ECO:0000313" key="1">
    <source>
        <dbReference type="EMBL" id="GAF86949.1"/>
    </source>
</evidence>
<comment type="caution">
    <text evidence="1">The sequence shown here is derived from an EMBL/GenBank/DDBJ whole genome shotgun (WGS) entry which is preliminary data.</text>
</comment>
<protein>
    <submittedName>
        <fullName evidence="1">Uncharacterized protein</fullName>
    </submittedName>
</protein>
<sequence length="262" mass="29625">MKPPAPPEIKTGRANVAAKKTTPSLKSLIPTDIEKYIDPANFRGEMQWLGRAFSILSPEAMKHIDEKDLEGFENFLITIRNRLPEDGSYRSAIDQVRSKLQEGKKLQDEGNQEEAEKSYMESQSQMRTLLDSVRQKEGADRAKDSMEQARLYVYQRLSTEKDNLLFAVAEKQVKVAADSYEKSDFAGAKTLYGVLEKIFTLSVQDRDDAGSVEILKNFVAGLRTEVNIAGIPASASWLYDRGREEEERANLEMEKEDYITAT</sequence>
<accession>X0T150</accession>
<organism evidence="1">
    <name type="scientific">marine sediment metagenome</name>
    <dbReference type="NCBI Taxonomy" id="412755"/>
    <lineage>
        <taxon>unclassified sequences</taxon>
        <taxon>metagenomes</taxon>
        <taxon>ecological metagenomes</taxon>
    </lineage>
</organism>
<proteinExistence type="predicted"/>
<dbReference type="EMBL" id="BARS01019043">
    <property type="protein sequence ID" value="GAF86949.1"/>
    <property type="molecule type" value="Genomic_DNA"/>
</dbReference>
<name>X0T150_9ZZZZ</name>
<gene>
    <name evidence="1" type="ORF">S01H1_30898</name>
</gene>
<dbReference type="AlphaFoldDB" id="X0T150"/>
<reference evidence="1" key="1">
    <citation type="journal article" date="2014" name="Front. Microbiol.">
        <title>High frequency of phylogenetically diverse reductive dehalogenase-homologous genes in deep subseafloor sedimentary metagenomes.</title>
        <authorList>
            <person name="Kawai M."/>
            <person name="Futagami T."/>
            <person name="Toyoda A."/>
            <person name="Takaki Y."/>
            <person name="Nishi S."/>
            <person name="Hori S."/>
            <person name="Arai W."/>
            <person name="Tsubouchi T."/>
            <person name="Morono Y."/>
            <person name="Uchiyama I."/>
            <person name="Ito T."/>
            <person name="Fujiyama A."/>
            <person name="Inagaki F."/>
            <person name="Takami H."/>
        </authorList>
    </citation>
    <scope>NUCLEOTIDE SEQUENCE</scope>
    <source>
        <strain evidence="1">Expedition CK06-06</strain>
    </source>
</reference>